<reference evidence="3 4" key="1">
    <citation type="submission" date="2019-07" db="EMBL/GenBank/DDBJ databases">
        <title>Analysis of the biochemical properties, biological activity and biotechnological potential of siderophores and biosurfactants produced by Antarctic psychrotolerant bacteria.</title>
        <authorList>
            <person name="Styczynski M."/>
            <person name="Krucon T."/>
            <person name="Decewicz P."/>
            <person name="Dziewit L."/>
        </authorList>
    </citation>
    <scope>NUCLEOTIDE SEQUENCE [LARGE SCALE GENOMIC DNA]</scope>
    <source>
        <strain evidence="3 4">ANT_H27</strain>
    </source>
</reference>
<gene>
    <name evidence="3" type="ORF">FQ154_17290</name>
</gene>
<dbReference type="AlphaFoldDB" id="A0A5B0E745"/>
<name>A0A5B0E745_9MICC</name>
<evidence type="ECO:0000313" key="4">
    <source>
        <dbReference type="Proteomes" id="UP000323856"/>
    </source>
</evidence>
<evidence type="ECO:0000256" key="2">
    <source>
        <dbReference type="SAM" id="Phobius"/>
    </source>
</evidence>
<sequence length="177" mass="19184">MYQSVDFGTPLLYLAVAGVIVVFAIPLGIHALLRWRGYRKDSETRRTYARRRDIGIETGVSGAGIIVALAFVAVCAVGWNQSEKNLVANIESRYEVSDVRLASWNGSWATVELLDGNGVVAPGIEVSFDAVGAPVLRDVAFELDPKHAVEHSLELRQQPATPVPSAAFSRSPLRPQA</sequence>
<organism evidence="3 4">
    <name type="scientific">Paeniglutamicibacter gangotriensis</name>
    <dbReference type="NCBI Taxonomy" id="254787"/>
    <lineage>
        <taxon>Bacteria</taxon>
        <taxon>Bacillati</taxon>
        <taxon>Actinomycetota</taxon>
        <taxon>Actinomycetes</taxon>
        <taxon>Micrococcales</taxon>
        <taxon>Micrococcaceae</taxon>
        <taxon>Paeniglutamicibacter</taxon>
    </lineage>
</organism>
<keyword evidence="2" id="KW-0812">Transmembrane</keyword>
<keyword evidence="2" id="KW-0472">Membrane</keyword>
<feature type="transmembrane region" description="Helical" evidence="2">
    <location>
        <begin position="12"/>
        <end position="33"/>
    </location>
</feature>
<dbReference type="Proteomes" id="UP000323856">
    <property type="component" value="Unassembled WGS sequence"/>
</dbReference>
<evidence type="ECO:0000256" key="1">
    <source>
        <dbReference type="SAM" id="MobiDB-lite"/>
    </source>
</evidence>
<proteinExistence type="predicted"/>
<dbReference type="RefSeq" id="WP_007270717.1">
    <property type="nucleotide sequence ID" value="NZ_JBITUG010000017.1"/>
</dbReference>
<protein>
    <submittedName>
        <fullName evidence="3">Uncharacterized protein</fullName>
    </submittedName>
</protein>
<accession>A0A5B0E745</accession>
<dbReference type="OrthoDB" id="4954137at2"/>
<feature type="region of interest" description="Disordered" evidence="1">
    <location>
        <begin position="154"/>
        <end position="177"/>
    </location>
</feature>
<keyword evidence="2" id="KW-1133">Transmembrane helix</keyword>
<evidence type="ECO:0000313" key="3">
    <source>
        <dbReference type="EMBL" id="KAA0973761.1"/>
    </source>
</evidence>
<dbReference type="EMBL" id="VOBL01000022">
    <property type="protein sequence ID" value="KAA0973761.1"/>
    <property type="molecule type" value="Genomic_DNA"/>
</dbReference>
<feature type="transmembrane region" description="Helical" evidence="2">
    <location>
        <begin position="54"/>
        <end position="79"/>
    </location>
</feature>
<comment type="caution">
    <text evidence="3">The sequence shown here is derived from an EMBL/GenBank/DDBJ whole genome shotgun (WGS) entry which is preliminary data.</text>
</comment>